<dbReference type="RefSeq" id="WP_184236214.1">
    <property type="nucleotide sequence ID" value="NZ_JACHMJ010000001.1"/>
</dbReference>
<evidence type="ECO:0000313" key="2">
    <source>
        <dbReference type="Proteomes" id="UP000536685"/>
    </source>
</evidence>
<dbReference type="EMBL" id="JACHMJ010000001">
    <property type="protein sequence ID" value="MBB5843456.1"/>
    <property type="molecule type" value="Genomic_DNA"/>
</dbReference>
<reference evidence="1 2" key="1">
    <citation type="submission" date="2020-08" db="EMBL/GenBank/DDBJ databases">
        <title>Sequencing the genomes of 1000 actinobacteria strains.</title>
        <authorList>
            <person name="Klenk H.-P."/>
        </authorList>
    </citation>
    <scope>NUCLEOTIDE SEQUENCE [LARGE SCALE GENOMIC DNA]</scope>
    <source>
        <strain evidence="1 2">DSM 105784</strain>
    </source>
</reference>
<evidence type="ECO:0000313" key="1">
    <source>
        <dbReference type="EMBL" id="MBB5843456.1"/>
    </source>
</evidence>
<protein>
    <submittedName>
        <fullName evidence="1">Uncharacterized protein</fullName>
    </submittedName>
</protein>
<sequence length="160" mass="17789">MPTAPLDSDLAAILPGTWAVRSTNFPMWLTRERLSPRFSYDLVSENPLTLRDDVSYTTADKGEKHILGVDKWAHDGFVWRGKGLLKLVTSRWTISGISDDKTVVAIRFQKSLFTPAGIDIIVRDGADVPELRSLIARNTEKFGLSAEDFASLTWLDALPA</sequence>
<comment type="caution">
    <text evidence="1">The sequence shown here is derived from an EMBL/GenBank/DDBJ whole genome shotgun (WGS) entry which is preliminary data.</text>
</comment>
<proteinExistence type="predicted"/>
<keyword evidence="2" id="KW-1185">Reference proteome</keyword>
<accession>A0A841AP35</accession>
<organism evidence="1 2">
    <name type="scientific">Conyzicola lurida</name>
    <dbReference type="NCBI Taxonomy" id="1172621"/>
    <lineage>
        <taxon>Bacteria</taxon>
        <taxon>Bacillati</taxon>
        <taxon>Actinomycetota</taxon>
        <taxon>Actinomycetes</taxon>
        <taxon>Micrococcales</taxon>
        <taxon>Microbacteriaceae</taxon>
        <taxon>Conyzicola</taxon>
    </lineage>
</organism>
<name>A0A841AP35_9MICO</name>
<dbReference type="AlphaFoldDB" id="A0A841AP35"/>
<gene>
    <name evidence="1" type="ORF">HD599_001779</name>
</gene>
<dbReference type="Proteomes" id="UP000536685">
    <property type="component" value="Unassembled WGS sequence"/>
</dbReference>